<protein>
    <submittedName>
        <fullName evidence="1">Uncharacterized protein</fullName>
    </submittedName>
</protein>
<evidence type="ECO:0000313" key="1">
    <source>
        <dbReference type="EMBL" id="KKR87084.1"/>
    </source>
</evidence>
<dbReference type="EMBL" id="LCAH01000006">
    <property type="protein sequence ID" value="KKR87084.1"/>
    <property type="molecule type" value="Genomic_DNA"/>
</dbReference>
<organism evidence="1 2">
    <name type="scientific">Candidatus Uhrbacteria bacterium GW2011_GWC2_41_11</name>
    <dbReference type="NCBI Taxonomy" id="1618985"/>
    <lineage>
        <taxon>Bacteria</taxon>
        <taxon>Candidatus Uhriibacteriota</taxon>
    </lineage>
</organism>
<dbReference type="AlphaFoldDB" id="A0A0G0UDU4"/>
<accession>A0A0G0UDU4</accession>
<evidence type="ECO:0000313" key="2">
    <source>
        <dbReference type="Proteomes" id="UP000034616"/>
    </source>
</evidence>
<reference evidence="1 2" key="1">
    <citation type="journal article" date="2015" name="Nature">
        <title>rRNA introns, odd ribosomes, and small enigmatic genomes across a large radiation of phyla.</title>
        <authorList>
            <person name="Brown C.T."/>
            <person name="Hug L.A."/>
            <person name="Thomas B.C."/>
            <person name="Sharon I."/>
            <person name="Castelle C.J."/>
            <person name="Singh A."/>
            <person name="Wilkins M.J."/>
            <person name="Williams K.H."/>
            <person name="Banfield J.F."/>
        </authorList>
    </citation>
    <scope>NUCLEOTIDE SEQUENCE [LARGE SCALE GENOMIC DNA]</scope>
</reference>
<gene>
    <name evidence="1" type="ORF">UU35_C0006G0037</name>
</gene>
<dbReference type="Proteomes" id="UP000034616">
    <property type="component" value="Unassembled WGS sequence"/>
</dbReference>
<proteinExistence type="predicted"/>
<sequence>MKIWRIMAIVVLVFFGANCMVDSESTMRTLDDDDQSTDTDTLSVDGYLRVEGNTLAFAKSLIPKGSDCDSARWVGYGLGGTGDWAYSAGLPFAEVNGMCQVNLGDGLYRGNGRISGTDSDPMNWIDLDVVSSSAAYWVNDNGSAALCFFVQGSTIEVASDSQCESTGDEA</sequence>
<comment type="caution">
    <text evidence="1">The sequence shown here is derived from an EMBL/GenBank/DDBJ whole genome shotgun (WGS) entry which is preliminary data.</text>
</comment>
<name>A0A0G0UDU4_9BACT</name>